<name>A0ACB8L8Y1_CITSI</name>
<gene>
    <name evidence="1" type="ORF">KPL71_012174</name>
</gene>
<reference evidence="2" key="1">
    <citation type="journal article" date="2023" name="Hortic. Res.">
        <title>A chromosome-level phased genome enabling allele-level studies in sweet orange: a case study on citrus Huanglongbing tolerance.</title>
        <authorList>
            <person name="Wu B."/>
            <person name="Yu Q."/>
            <person name="Deng Z."/>
            <person name="Duan Y."/>
            <person name="Luo F."/>
            <person name="Gmitter F. Jr."/>
        </authorList>
    </citation>
    <scope>NUCLEOTIDE SEQUENCE [LARGE SCALE GENOMIC DNA]</scope>
    <source>
        <strain evidence="2">cv. Valencia</strain>
    </source>
</reference>
<keyword evidence="2" id="KW-1185">Reference proteome</keyword>
<evidence type="ECO:0000313" key="1">
    <source>
        <dbReference type="EMBL" id="KAH9769871.1"/>
    </source>
</evidence>
<sequence length="153" mass="16952">MYSHCTYRLASEQLKALNGLDNVKKWVEGCGLKRAAVTNSPRANAELMITKLGLSGFFEAIIIGDECERAKPFPDPYLKAIEILNVSKDHTFVFEDSVSGIKAGVAADLHVVGLATRNPERLLLDAKASFIIKDYEDPKLWAALEELDMKKDP</sequence>
<evidence type="ECO:0000313" key="2">
    <source>
        <dbReference type="Proteomes" id="UP000829398"/>
    </source>
</evidence>
<organism evidence="1 2">
    <name type="scientific">Citrus sinensis</name>
    <name type="common">Sweet orange</name>
    <name type="synonym">Citrus aurantium var. sinensis</name>
    <dbReference type="NCBI Taxonomy" id="2711"/>
    <lineage>
        <taxon>Eukaryota</taxon>
        <taxon>Viridiplantae</taxon>
        <taxon>Streptophyta</taxon>
        <taxon>Embryophyta</taxon>
        <taxon>Tracheophyta</taxon>
        <taxon>Spermatophyta</taxon>
        <taxon>Magnoliopsida</taxon>
        <taxon>eudicotyledons</taxon>
        <taxon>Gunneridae</taxon>
        <taxon>Pentapetalae</taxon>
        <taxon>rosids</taxon>
        <taxon>malvids</taxon>
        <taxon>Sapindales</taxon>
        <taxon>Rutaceae</taxon>
        <taxon>Aurantioideae</taxon>
        <taxon>Citrus</taxon>
    </lineage>
</organism>
<dbReference type="Proteomes" id="UP000829398">
    <property type="component" value="Chromosome 4"/>
</dbReference>
<proteinExistence type="predicted"/>
<comment type="caution">
    <text evidence="1">The sequence shown here is derived from an EMBL/GenBank/DDBJ whole genome shotgun (WGS) entry which is preliminary data.</text>
</comment>
<protein>
    <submittedName>
        <fullName evidence="1">Haloacid dehalogenase-like hydrolase domain-containing protein Sgpp</fullName>
    </submittedName>
</protein>
<accession>A0ACB8L8Y1</accession>
<dbReference type="EMBL" id="CM039173">
    <property type="protein sequence ID" value="KAH9769871.1"/>
    <property type="molecule type" value="Genomic_DNA"/>
</dbReference>